<dbReference type="EMBL" id="CP071793">
    <property type="protein sequence ID" value="QTD49768.1"/>
    <property type="molecule type" value="Genomic_DNA"/>
</dbReference>
<name>A0A8A4TLM0_SULCO</name>
<dbReference type="Proteomes" id="UP000663929">
    <property type="component" value="Chromosome"/>
</dbReference>
<gene>
    <name evidence="1" type="ORF">J3U87_29645</name>
</gene>
<proteinExistence type="predicted"/>
<dbReference type="AlphaFoldDB" id="A0A8A4TLM0"/>
<sequence length="598" mass="66043">MVERPFVIQNIAPARFQRWKGYVMKPSTNDRSGDLPYLVRRSLSEGLDLSEIPDAWVDAVVTGQGSRTGLRQAMKAWNHSRPLALIRFDADRIGGYVFESYSPPILCGASELLKGLNEHIQNHPHFGRYVVFSSGGEGLLLVPNPLGSTLPETICSQIEKLFAETTASALSVTTTFLEVSPLDFVGEPATLRSEGDYRLVSGTQALMARLQDQLRSLKNRSGMNAPPVMGKVARCKSCGLRAGEVEVTEKYEGSLCGPCHRRYVVGARSIRGVSVNDLLDPEDSLGGKPQYIGFIYADGNAMGRFFGKLECLREIRDAALAVAELFEKVDQRVKSYFAHQKGEERAGNSLPLSLLGGGDEKIWMLPAEMAVDVCCQIPAWLTDHTSSTLRGLLRRNGIEGLSVGIGLVLCNSKYPVRYQYDLARSLQASAKRRYYAQPDACISALDFEVVTNDGFFGHDFDATRNMATRTADPHFFGTNRPYTLDEFGQCIDMVRHGLSKLSKSQLVGLQKGTADGKDVFLNYACYQIARNRSSYSALFEARGFDREGFADLESFLVSRQPHLGENAWGTWVGDVVQLLPFLTNEATRKGVNHGPARH</sequence>
<dbReference type="RefSeq" id="WP_237379398.1">
    <property type="nucleotide sequence ID" value="NZ_CP071793.1"/>
</dbReference>
<evidence type="ECO:0000313" key="1">
    <source>
        <dbReference type="EMBL" id="QTD49768.1"/>
    </source>
</evidence>
<accession>A0A8A4TLM0</accession>
<evidence type="ECO:0000313" key="2">
    <source>
        <dbReference type="Proteomes" id="UP000663929"/>
    </source>
</evidence>
<dbReference type="Gene3D" id="3.30.70.270">
    <property type="match status" value="1"/>
</dbReference>
<keyword evidence="2" id="KW-1185">Reference proteome</keyword>
<organism evidence="1 2">
    <name type="scientific">Sulfidibacter corallicola</name>
    <dbReference type="NCBI Taxonomy" id="2818388"/>
    <lineage>
        <taxon>Bacteria</taxon>
        <taxon>Pseudomonadati</taxon>
        <taxon>Acidobacteriota</taxon>
        <taxon>Holophagae</taxon>
        <taxon>Acanthopleuribacterales</taxon>
        <taxon>Acanthopleuribacteraceae</taxon>
        <taxon>Sulfidibacter</taxon>
    </lineage>
</organism>
<dbReference type="InterPro" id="IPR043128">
    <property type="entry name" value="Rev_trsase/Diguanyl_cyclase"/>
</dbReference>
<dbReference type="KEGG" id="scor:J3U87_29645"/>
<reference evidence="1" key="1">
    <citation type="submission" date="2021-03" db="EMBL/GenBank/DDBJ databases">
        <title>Acanthopleuribacteraceae sp. M133.</title>
        <authorList>
            <person name="Wang G."/>
        </authorList>
    </citation>
    <scope>NUCLEOTIDE SEQUENCE</scope>
    <source>
        <strain evidence="1">M133</strain>
    </source>
</reference>
<protein>
    <submittedName>
        <fullName evidence="1">Uncharacterized protein</fullName>
    </submittedName>
</protein>